<dbReference type="RefSeq" id="WP_188981467.1">
    <property type="nucleotide sequence ID" value="NZ_BMPO01000001.1"/>
</dbReference>
<dbReference type="EMBL" id="BMPO01000001">
    <property type="protein sequence ID" value="GGJ81414.1"/>
    <property type="molecule type" value="Genomic_DNA"/>
</dbReference>
<sequence length="145" mass="16566">MTVWIVLLLLLAVLSPLTWLIPSRRQKGSMEVRLQARRLGLSMQLAEQHWPHWQQPEPPQRCGQYYVPRRRSSVDIWSYWQASPGVWVNQWREPCSDARVVARLAELPADAFKVDAGAQLLSVYWGERGGEGALEKVHAVLKALA</sequence>
<comment type="caution">
    <text evidence="1">The sequence shown here is derived from an EMBL/GenBank/DDBJ whole genome shotgun (WGS) entry which is preliminary data.</text>
</comment>
<gene>
    <name evidence="1" type="ORF">GCM10009304_04100</name>
</gene>
<reference evidence="1" key="2">
    <citation type="submission" date="2020-09" db="EMBL/GenBank/DDBJ databases">
        <authorList>
            <person name="Sun Q."/>
            <person name="Ohkuma M."/>
        </authorList>
    </citation>
    <scope>NUCLEOTIDE SEQUENCE</scope>
    <source>
        <strain evidence="1">JCM 30078</strain>
    </source>
</reference>
<reference evidence="1" key="1">
    <citation type="journal article" date="2014" name="Int. J. Syst. Evol. Microbiol.">
        <title>Complete genome sequence of Corynebacterium casei LMG S-19264T (=DSM 44701T), isolated from a smear-ripened cheese.</title>
        <authorList>
            <consortium name="US DOE Joint Genome Institute (JGI-PGF)"/>
            <person name="Walter F."/>
            <person name="Albersmeier A."/>
            <person name="Kalinowski J."/>
            <person name="Ruckert C."/>
        </authorList>
    </citation>
    <scope>NUCLEOTIDE SEQUENCE</scope>
    <source>
        <strain evidence="1">JCM 30078</strain>
    </source>
</reference>
<name>A0A917PJY7_9PSED</name>
<dbReference type="Proteomes" id="UP000635983">
    <property type="component" value="Unassembled WGS sequence"/>
</dbReference>
<protein>
    <submittedName>
        <fullName evidence="1">Uncharacterized protein</fullName>
    </submittedName>
</protein>
<proteinExistence type="predicted"/>
<keyword evidence="2" id="KW-1185">Reference proteome</keyword>
<accession>A0A917PJY7</accession>
<evidence type="ECO:0000313" key="2">
    <source>
        <dbReference type="Proteomes" id="UP000635983"/>
    </source>
</evidence>
<organism evidence="1 2">
    <name type="scientific">Pseudomonas matsuisoli</name>
    <dbReference type="NCBI Taxonomy" id="1515666"/>
    <lineage>
        <taxon>Bacteria</taxon>
        <taxon>Pseudomonadati</taxon>
        <taxon>Pseudomonadota</taxon>
        <taxon>Gammaproteobacteria</taxon>
        <taxon>Pseudomonadales</taxon>
        <taxon>Pseudomonadaceae</taxon>
        <taxon>Pseudomonas</taxon>
    </lineage>
</organism>
<dbReference type="AlphaFoldDB" id="A0A917PJY7"/>
<evidence type="ECO:0000313" key="1">
    <source>
        <dbReference type="EMBL" id="GGJ81414.1"/>
    </source>
</evidence>